<name>A0ABD0SBT0_LOXSC</name>
<sequence>MASVTMQRDLVVNLKRETFSNMGVLSKLQPMPSDLSRLVFKEIALEKPTQNVFNHLSYYLVSIIDPQVSEKFSWPLYDTKTERTYRGQLSSFINEYSSRGLVSPVMSSYLVNPGCYKVTMLIFQLSQLAVQQVLLTKMNNKQKELYNTMTDRYKHSSEEFIEDIDKETQFMLSKRTNYFYKREAMEKIAAIFRDKITSMEEKLSSTKAQEYIDNLVDKYISQKNVDEDTKNELLKIKNVNTPAPIFDAWLSYVDEQTKKLESKWTEKVSPFIEICSDTRNSTEALIARHTGEADRSSFIVEYNHKTDEICTKDLQNQVNSQQKYILKNIVRDEKLYFPNLVRGFLISICYILKDAEIGDDIFKFNEYLESGRRDFGELVSALRILNDRVLNAEARLEPSPLQLDQSSISIKEYEIPPLPDLSDLKATREHPCLMFDTFTPISMSKHQFNLRRKHSSFSYPTKSNYQSNHPKSMFVTPFHQGPRDDFLKSLISCRVSSYDRPDVSHNFHNLSVISQVNPRGNETVAECSGFTKQQIMRLLSTKKSSSSKKMKQKMERPSINVKKGGLFNESTTSNESNGLFRSYSSPNLFENREKRSVARQNKRKLSIMPEDSPSLLEVSGIAALEKDSTYGTPEGVANLENSRKLIDATSLPIICITPEPETKIKDLSAEKVIDFNKIIEAEISEIEPVLKEPRKSFETKVEELKTETPKNNSQLIRKTSSLEKIINRFKKVRANVLPTDSKEENNEFKTIVEEKENMNTVNVDVFTANRILLPDLLSPSCSVLSIKSTDYLDQLCMEMDEREQKKPRQSLGTALGVDNTFLDQFDLID</sequence>
<dbReference type="InterPro" id="IPR028163">
    <property type="entry name" value="HAUS_6_N"/>
</dbReference>
<dbReference type="AlphaFoldDB" id="A0ABD0SBT0"/>
<protein>
    <recommendedName>
        <fullName evidence="1">HAUS augmin-like complex subunit 6 N-terminal domain-containing protein</fullName>
    </recommendedName>
</protein>
<gene>
    <name evidence="2" type="ORF">ABMA28_009903</name>
</gene>
<comment type="caution">
    <text evidence="2">The sequence shown here is derived from an EMBL/GenBank/DDBJ whole genome shotgun (WGS) entry which is preliminary data.</text>
</comment>
<accession>A0ABD0SBT0</accession>
<dbReference type="EMBL" id="JBEDNZ010000024">
    <property type="protein sequence ID" value="KAL0811511.1"/>
    <property type="molecule type" value="Genomic_DNA"/>
</dbReference>
<evidence type="ECO:0000313" key="2">
    <source>
        <dbReference type="EMBL" id="KAL0811511.1"/>
    </source>
</evidence>
<feature type="domain" description="HAUS augmin-like complex subunit 6 N-terminal" evidence="1">
    <location>
        <begin position="19"/>
        <end position="264"/>
    </location>
</feature>
<dbReference type="Pfam" id="PF14661">
    <property type="entry name" value="HAUS6_N"/>
    <property type="match status" value="1"/>
</dbReference>
<reference evidence="2 3" key="1">
    <citation type="submission" date="2024-06" db="EMBL/GenBank/DDBJ databases">
        <title>A chromosome-level genome assembly of beet webworm, Loxostege sticticalis.</title>
        <authorList>
            <person name="Zhang Y."/>
        </authorList>
    </citation>
    <scope>NUCLEOTIDE SEQUENCE [LARGE SCALE GENOMIC DNA]</scope>
    <source>
        <strain evidence="2">AQ028</strain>
        <tissue evidence="2">Male pupae</tissue>
    </source>
</reference>
<dbReference type="Proteomes" id="UP001549921">
    <property type="component" value="Unassembled WGS sequence"/>
</dbReference>
<organism evidence="2 3">
    <name type="scientific">Loxostege sticticalis</name>
    <name type="common">Beet webworm moth</name>
    <dbReference type="NCBI Taxonomy" id="481309"/>
    <lineage>
        <taxon>Eukaryota</taxon>
        <taxon>Metazoa</taxon>
        <taxon>Ecdysozoa</taxon>
        <taxon>Arthropoda</taxon>
        <taxon>Hexapoda</taxon>
        <taxon>Insecta</taxon>
        <taxon>Pterygota</taxon>
        <taxon>Neoptera</taxon>
        <taxon>Endopterygota</taxon>
        <taxon>Lepidoptera</taxon>
        <taxon>Glossata</taxon>
        <taxon>Ditrysia</taxon>
        <taxon>Pyraloidea</taxon>
        <taxon>Crambidae</taxon>
        <taxon>Pyraustinae</taxon>
        <taxon>Loxostege</taxon>
    </lineage>
</organism>
<proteinExistence type="predicted"/>
<evidence type="ECO:0000313" key="3">
    <source>
        <dbReference type="Proteomes" id="UP001549921"/>
    </source>
</evidence>
<evidence type="ECO:0000259" key="1">
    <source>
        <dbReference type="Pfam" id="PF14661"/>
    </source>
</evidence>